<evidence type="ECO:0000313" key="2">
    <source>
        <dbReference type="Proteomes" id="UP001341840"/>
    </source>
</evidence>
<organism evidence="1 2">
    <name type="scientific">Stylosanthes scabra</name>
    <dbReference type="NCBI Taxonomy" id="79078"/>
    <lineage>
        <taxon>Eukaryota</taxon>
        <taxon>Viridiplantae</taxon>
        <taxon>Streptophyta</taxon>
        <taxon>Embryophyta</taxon>
        <taxon>Tracheophyta</taxon>
        <taxon>Spermatophyta</taxon>
        <taxon>Magnoliopsida</taxon>
        <taxon>eudicotyledons</taxon>
        <taxon>Gunneridae</taxon>
        <taxon>Pentapetalae</taxon>
        <taxon>rosids</taxon>
        <taxon>fabids</taxon>
        <taxon>Fabales</taxon>
        <taxon>Fabaceae</taxon>
        <taxon>Papilionoideae</taxon>
        <taxon>50 kb inversion clade</taxon>
        <taxon>dalbergioids sensu lato</taxon>
        <taxon>Dalbergieae</taxon>
        <taxon>Pterocarpus clade</taxon>
        <taxon>Stylosanthes</taxon>
    </lineage>
</organism>
<protein>
    <submittedName>
        <fullName evidence="1">Uncharacterized protein</fullName>
    </submittedName>
</protein>
<evidence type="ECO:0000313" key="1">
    <source>
        <dbReference type="EMBL" id="MED6163200.1"/>
    </source>
</evidence>
<gene>
    <name evidence="1" type="ORF">PIB30_077689</name>
</gene>
<dbReference type="EMBL" id="JASCZI010121881">
    <property type="protein sequence ID" value="MED6163200.1"/>
    <property type="molecule type" value="Genomic_DNA"/>
</dbReference>
<keyword evidence="2" id="KW-1185">Reference proteome</keyword>
<name>A0ABU6UPD3_9FABA</name>
<reference evidence="1 2" key="1">
    <citation type="journal article" date="2023" name="Plants (Basel)">
        <title>Bridging the Gap: Combining Genomics and Transcriptomics Approaches to Understand Stylosanthes scabra, an Orphan Legume from the Brazilian Caatinga.</title>
        <authorList>
            <person name="Ferreira-Neto J.R.C."/>
            <person name="da Silva M.D."/>
            <person name="Binneck E."/>
            <person name="de Melo N.F."/>
            <person name="da Silva R.H."/>
            <person name="de Melo A.L.T.M."/>
            <person name="Pandolfi V."/>
            <person name="Bustamante F.O."/>
            <person name="Brasileiro-Vidal A.C."/>
            <person name="Benko-Iseppon A.M."/>
        </authorList>
    </citation>
    <scope>NUCLEOTIDE SEQUENCE [LARGE SCALE GENOMIC DNA]</scope>
    <source>
        <tissue evidence="1">Leaves</tissue>
    </source>
</reference>
<proteinExistence type="predicted"/>
<comment type="caution">
    <text evidence="1">The sequence shown here is derived from an EMBL/GenBank/DDBJ whole genome shotgun (WGS) entry which is preliminary data.</text>
</comment>
<dbReference type="Proteomes" id="UP001341840">
    <property type="component" value="Unassembled WGS sequence"/>
</dbReference>
<accession>A0ABU6UPD3</accession>
<sequence>MIDALSRCALMNKIPDEAWELIESVADNSEHFKTRAATSTKGVLNSITAAPKQAVYAQPQGWCDNQQNRWNSFKQPQQTQYRQPYTYSQPQNPQNLIYQPPHICQTYPQNPQANVIPTNYEEALCTSQQENRDLREALKRGET</sequence>